<dbReference type="AlphaFoldDB" id="A0A9Q0TFE2"/>
<comment type="caution">
    <text evidence="1">The sequence shown here is derived from an EMBL/GenBank/DDBJ whole genome shotgun (WGS) entry which is preliminary data.</text>
</comment>
<protein>
    <submittedName>
        <fullName evidence="1">Uncharacterized protein</fullName>
    </submittedName>
</protein>
<organism evidence="1 2">
    <name type="scientific">Salix koriyanagi</name>
    <dbReference type="NCBI Taxonomy" id="2511006"/>
    <lineage>
        <taxon>Eukaryota</taxon>
        <taxon>Viridiplantae</taxon>
        <taxon>Streptophyta</taxon>
        <taxon>Embryophyta</taxon>
        <taxon>Tracheophyta</taxon>
        <taxon>Spermatophyta</taxon>
        <taxon>Magnoliopsida</taxon>
        <taxon>eudicotyledons</taxon>
        <taxon>Gunneridae</taxon>
        <taxon>Pentapetalae</taxon>
        <taxon>rosids</taxon>
        <taxon>fabids</taxon>
        <taxon>Malpighiales</taxon>
        <taxon>Salicaceae</taxon>
        <taxon>Saliceae</taxon>
        <taxon>Salix</taxon>
    </lineage>
</organism>
<accession>A0A9Q0TFE2</accession>
<evidence type="ECO:0000313" key="2">
    <source>
        <dbReference type="Proteomes" id="UP001151752"/>
    </source>
</evidence>
<reference evidence="1" key="1">
    <citation type="submission" date="2022-11" db="EMBL/GenBank/DDBJ databases">
        <authorList>
            <person name="Hyden B.L."/>
            <person name="Feng K."/>
            <person name="Yates T."/>
            <person name="Jawdy S."/>
            <person name="Smart L.B."/>
            <person name="Muchero W."/>
        </authorList>
    </citation>
    <scope>NUCLEOTIDE SEQUENCE</scope>
    <source>
        <tissue evidence="1">Shoot tip</tissue>
    </source>
</reference>
<gene>
    <name evidence="1" type="ORF">OIU74_011491</name>
</gene>
<keyword evidence="2" id="KW-1185">Reference proteome</keyword>
<sequence>MDNFWWGFGGIMRFWEPVFGCVGNVQSV</sequence>
<reference evidence="1" key="2">
    <citation type="journal article" date="2023" name="Int. J. Mol. Sci.">
        <title>De Novo Assembly and Annotation of 11 Diverse Shrub Willow (Salix) Genomes Reveals Novel Gene Organization in Sex-Linked Regions.</title>
        <authorList>
            <person name="Hyden B."/>
            <person name="Feng K."/>
            <person name="Yates T.B."/>
            <person name="Jawdy S."/>
            <person name="Cereghino C."/>
            <person name="Smart L.B."/>
            <person name="Muchero W."/>
        </authorList>
    </citation>
    <scope>NUCLEOTIDE SEQUENCE</scope>
    <source>
        <tissue evidence="1">Shoot tip</tissue>
    </source>
</reference>
<evidence type="ECO:0000313" key="1">
    <source>
        <dbReference type="EMBL" id="KAJ6710635.1"/>
    </source>
</evidence>
<dbReference type="Proteomes" id="UP001151752">
    <property type="component" value="Chromosome 2"/>
</dbReference>
<dbReference type="EMBL" id="JAPFFM010000015">
    <property type="protein sequence ID" value="KAJ6710635.1"/>
    <property type="molecule type" value="Genomic_DNA"/>
</dbReference>
<proteinExistence type="predicted"/>
<name>A0A9Q0TFE2_9ROSI</name>